<sequence>MPLEACMIINGDYAPTRFAAQNDAVSLIFNAKTASNPENTVGVMSMAGSSPMVLATLTQDFGKVLSSTKNCYIGGSADLITALNVAQLALKHRENKNQRQRIVAFVASPITAGQSASSSSSSSSSTGAAALEEQLVRLGKKMKKNNVAIDIILFGDEGMENEQVMGKFVEACQSGDNCHIVSIPPGPHLLSDLIASSPILAADGGAFAASAAAGASGDGDIDMAALGGGGGAGGDDFGGIDPSMDPELAMAIRMSLQEEEERQRRAAAGSSTTTESAPTEATPAAGTTAATATTQDIPASQIPIEAPTATEAAQPAIPPPHAVPDSTSTHGNAAQPAGSAPISTSGVLHDPAGDVDMHAAGEEEDEEADEDLLAAIAMSMQQSGEEGDTGGKEDEKKS</sequence>
<accession>A0ACC2XT57</accession>
<name>A0ACC2XT57_9TREE</name>
<evidence type="ECO:0000313" key="1">
    <source>
        <dbReference type="EMBL" id="KAJ9126540.1"/>
    </source>
</evidence>
<protein>
    <submittedName>
        <fullName evidence="1">Uncharacterized protein</fullName>
    </submittedName>
</protein>
<keyword evidence="2" id="KW-1185">Reference proteome</keyword>
<organism evidence="1 2">
    <name type="scientific">Naganishia onofrii</name>
    <dbReference type="NCBI Taxonomy" id="1851511"/>
    <lineage>
        <taxon>Eukaryota</taxon>
        <taxon>Fungi</taxon>
        <taxon>Dikarya</taxon>
        <taxon>Basidiomycota</taxon>
        <taxon>Agaricomycotina</taxon>
        <taxon>Tremellomycetes</taxon>
        <taxon>Filobasidiales</taxon>
        <taxon>Filobasidiaceae</taxon>
        <taxon>Naganishia</taxon>
    </lineage>
</organism>
<reference evidence="1" key="1">
    <citation type="submission" date="2023-04" db="EMBL/GenBank/DDBJ databases">
        <title>Draft Genome sequencing of Naganishia species isolated from polar environments using Oxford Nanopore Technology.</title>
        <authorList>
            <person name="Leo P."/>
            <person name="Venkateswaran K."/>
        </authorList>
    </citation>
    <scope>NUCLEOTIDE SEQUENCE</scope>
    <source>
        <strain evidence="1">DBVPG 5303</strain>
    </source>
</reference>
<gene>
    <name evidence="1" type="ORF">QFC24_001568</name>
</gene>
<dbReference type="EMBL" id="JASBWV010000004">
    <property type="protein sequence ID" value="KAJ9126540.1"/>
    <property type="molecule type" value="Genomic_DNA"/>
</dbReference>
<evidence type="ECO:0000313" key="2">
    <source>
        <dbReference type="Proteomes" id="UP001234202"/>
    </source>
</evidence>
<proteinExistence type="predicted"/>
<dbReference type="Proteomes" id="UP001234202">
    <property type="component" value="Unassembled WGS sequence"/>
</dbReference>
<comment type="caution">
    <text evidence="1">The sequence shown here is derived from an EMBL/GenBank/DDBJ whole genome shotgun (WGS) entry which is preliminary data.</text>
</comment>